<dbReference type="GO" id="GO:0042626">
    <property type="term" value="F:ATPase-coupled transmembrane transporter activity"/>
    <property type="evidence" value="ECO:0000318"/>
    <property type="project" value="GO_Central"/>
</dbReference>
<comment type="subcellular location">
    <subcellularLocation>
        <location evidence="1">Membrane</location>
        <topology evidence="1">Multi-pass membrane protein</topology>
    </subcellularLocation>
</comment>
<dbReference type="eggNOG" id="KOG0055">
    <property type="taxonomic scope" value="Eukaryota"/>
</dbReference>
<feature type="transmembrane region" description="Helical" evidence="7">
    <location>
        <begin position="301"/>
        <end position="320"/>
    </location>
</feature>
<evidence type="ECO:0000256" key="2">
    <source>
        <dbReference type="ARBA" id="ARBA00022692"/>
    </source>
</evidence>
<dbReference type="Gene3D" id="1.20.1560.10">
    <property type="entry name" value="ABC transporter type 1, transmembrane domain"/>
    <property type="match status" value="1"/>
</dbReference>
<dbReference type="GO" id="GO:0005524">
    <property type="term" value="F:ATP binding"/>
    <property type="evidence" value="ECO:0007669"/>
    <property type="project" value="UniProtKB-KW"/>
</dbReference>
<dbReference type="PROSITE" id="PS00211">
    <property type="entry name" value="ABC_TRANSPORTER_1"/>
    <property type="match status" value="1"/>
</dbReference>
<keyword evidence="2 7" id="KW-0812">Transmembrane</keyword>
<gene>
    <name evidence="10" type="ORF">TVAG_190320</name>
</gene>
<feature type="transmembrane region" description="Helical" evidence="7">
    <location>
        <begin position="36"/>
        <end position="58"/>
    </location>
</feature>
<dbReference type="SMART" id="SM00382">
    <property type="entry name" value="AAA"/>
    <property type="match status" value="1"/>
</dbReference>
<evidence type="ECO:0000259" key="8">
    <source>
        <dbReference type="PROSITE" id="PS50893"/>
    </source>
</evidence>
<evidence type="ECO:0000256" key="1">
    <source>
        <dbReference type="ARBA" id="ARBA00004141"/>
    </source>
</evidence>
<dbReference type="OMA" id="ITIMCKS"/>
<dbReference type="VEuPathDB" id="TrichDB:TVAGG3_0996580"/>
<feature type="domain" description="ABC transporter" evidence="8">
    <location>
        <begin position="360"/>
        <end position="593"/>
    </location>
</feature>
<feature type="domain" description="ABC transmembrane type-1" evidence="9">
    <location>
        <begin position="43"/>
        <end position="327"/>
    </location>
</feature>
<dbReference type="SUPFAM" id="SSF52540">
    <property type="entry name" value="P-loop containing nucleoside triphosphate hydrolases"/>
    <property type="match status" value="1"/>
</dbReference>
<feature type="transmembrane region" description="Helical" evidence="7">
    <location>
        <begin position="182"/>
        <end position="199"/>
    </location>
</feature>
<dbReference type="RefSeq" id="XP_001580123.1">
    <property type="nucleotide sequence ID" value="XM_001580073.1"/>
</dbReference>
<dbReference type="AlphaFoldDB" id="A2DKG0"/>
<dbReference type="Gene3D" id="3.40.50.300">
    <property type="entry name" value="P-loop containing nucleotide triphosphate hydrolases"/>
    <property type="match status" value="1"/>
</dbReference>
<feature type="transmembrane region" description="Helical" evidence="7">
    <location>
        <begin position="267"/>
        <end position="289"/>
    </location>
</feature>
<evidence type="ECO:0000256" key="3">
    <source>
        <dbReference type="ARBA" id="ARBA00022741"/>
    </source>
</evidence>
<dbReference type="InParanoid" id="A2DKG0"/>
<dbReference type="VEuPathDB" id="TrichDB:TVAG_190320"/>
<keyword evidence="4" id="KW-0067">ATP-binding</keyword>
<dbReference type="KEGG" id="tva:5464658"/>
<evidence type="ECO:0000313" key="11">
    <source>
        <dbReference type="Proteomes" id="UP000001542"/>
    </source>
</evidence>
<dbReference type="InterPro" id="IPR011527">
    <property type="entry name" value="ABC1_TM_dom"/>
</dbReference>
<dbReference type="InterPro" id="IPR003593">
    <property type="entry name" value="AAA+_ATPase"/>
</dbReference>
<dbReference type="SUPFAM" id="SSF90123">
    <property type="entry name" value="ABC transporter transmembrane region"/>
    <property type="match status" value="1"/>
</dbReference>
<keyword evidence="11" id="KW-1185">Reference proteome</keyword>
<dbReference type="STRING" id="5722.A2DKG0"/>
<evidence type="ECO:0000256" key="5">
    <source>
        <dbReference type="ARBA" id="ARBA00022989"/>
    </source>
</evidence>
<feature type="transmembrane region" description="Helical" evidence="7">
    <location>
        <begin position="158"/>
        <end position="176"/>
    </location>
</feature>
<dbReference type="FunFam" id="3.40.50.300:FF:000218">
    <property type="entry name" value="Multidrug ABC transporter ATP-binding protein"/>
    <property type="match status" value="1"/>
</dbReference>
<dbReference type="PROSITE" id="PS50929">
    <property type="entry name" value="ABC_TM1F"/>
    <property type="match status" value="1"/>
</dbReference>
<dbReference type="GO" id="GO:0140359">
    <property type="term" value="F:ABC-type transporter activity"/>
    <property type="evidence" value="ECO:0007669"/>
    <property type="project" value="InterPro"/>
</dbReference>
<keyword evidence="6 7" id="KW-0472">Membrane</keyword>
<protein>
    <submittedName>
        <fullName evidence="10">ABC transporter family protein</fullName>
    </submittedName>
</protein>
<feature type="transmembrane region" description="Helical" evidence="7">
    <location>
        <begin position="85"/>
        <end position="106"/>
    </location>
</feature>
<dbReference type="InterPro" id="IPR036640">
    <property type="entry name" value="ABC1_TM_sf"/>
</dbReference>
<evidence type="ECO:0000313" key="10">
    <source>
        <dbReference type="EMBL" id="EAY19137.1"/>
    </source>
</evidence>
<dbReference type="GO" id="GO:0005886">
    <property type="term" value="C:plasma membrane"/>
    <property type="evidence" value="ECO:0000318"/>
    <property type="project" value="GO_Central"/>
</dbReference>
<sequence length="596" mass="66526">MSSDKSSRVTSEENIEKTTTTGFEMFECLKLFRNKAILFLVYFISLGNGALPIFNMMILGDVTSSASTDPTKTATKLMTPLLLKLTYISIAQAVILLITIMCKSYIIPTFTVDIRQAMFNSIMTQPIDFFDKTSSGVLMGRFSEDITIIRDVYIEKNCAMLQGMTMSLIAIIMGFIRLPYVSLSYFVAIPLLVASYILSEKYIDKLWKNHNIQSTSIASKTEEVISQYRTVKAFDCEKKECDDYNDLLDNVDDIYRKTAIAQGLKEAFSSIIANGLTVFVVYFIAYLMMVKKNTKVKSGDSLSMMMYIMLGTMGFSQILSASDSYKKANMAALKILNIINRKVENDSENQTEIGKIEGKIEFQNVSFKYSTRDEYAIRNLTFEIKPGETVALVGESGCGKTTTLSLLQRFYDVSEGKILIDGKDISNFSASSLRSQISCVPQSPVLFSMSILDNVKYGKPESSFDEVKTAAEIGNAHNFICQMENQYDQEVQQISLSGGQKQRICISRAVLCNAPILLLDEATASLDAESEQLVQESLEKVRKGKTAIIVAHRLSTVKNADRILVFDNGTIVETGTHEELLEKGGIYSNLVKFQLQ</sequence>
<dbReference type="GO" id="GO:0016887">
    <property type="term" value="F:ATP hydrolysis activity"/>
    <property type="evidence" value="ECO:0007669"/>
    <property type="project" value="InterPro"/>
</dbReference>
<dbReference type="Pfam" id="PF00664">
    <property type="entry name" value="ABC_membrane"/>
    <property type="match status" value="1"/>
</dbReference>
<dbReference type="Pfam" id="PF00005">
    <property type="entry name" value="ABC_tran"/>
    <property type="match status" value="1"/>
</dbReference>
<dbReference type="Proteomes" id="UP000001542">
    <property type="component" value="Unassembled WGS sequence"/>
</dbReference>
<evidence type="ECO:0000259" key="9">
    <source>
        <dbReference type="PROSITE" id="PS50929"/>
    </source>
</evidence>
<keyword evidence="5 7" id="KW-1133">Transmembrane helix</keyword>
<organism evidence="10 11">
    <name type="scientific">Trichomonas vaginalis (strain ATCC PRA-98 / G3)</name>
    <dbReference type="NCBI Taxonomy" id="412133"/>
    <lineage>
        <taxon>Eukaryota</taxon>
        <taxon>Metamonada</taxon>
        <taxon>Parabasalia</taxon>
        <taxon>Trichomonadida</taxon>
        <taxon>Trichomonadidae</taxon>
        <taxon>Trichomonas</taxon>
    </lineage>
</organism>
<accession>A2DKG0</accession>
<evidence type="ECO:0000256" key="4">
    <source>
        <dbReference type="ARBA" id="ARBA00022840"/>
    </source>
</evidence>
<dbReference type="PANTHER" id="PTHR43394">
    <property type="entry name" value="ATP-DEPENDENT PERMEASE MDL1, MITOCHONDRIAL"/>
    <property type="match status" value="1"/>
</dbReference>
<reference evidence="10" key="1">
    <citation type="submission" date="2006-10" db="EMBL/GenBank/DDBJ databases">
        <authorList>
            <person name="Amadeo P."/>
            <person name="Zhao Q."/>
            <person name="Wortman J."/>
            <person name="Fraser-Liggett C."/>
            <person name="Carlton J."/>
        </authorList>
    </citation>
    <scope>NUCLEOTIDE SEQUENCE</scope>
    <source>
        <strain evidence="10">G3</strain>
    </source>
</reference>
<proteinExistence type="predicted"/>
<keyword evidence="3" id="KW-0547">Nucleotide-binding</keyword>
<dbReference type="OrthoDB" id="6500128at2759"/>
<dbReference type="InterPro" id="IPR039421">
    <property type="entry name" value="Type_1_exporter"/>
</dbReference>
<dbReference type="InterPro" id="IPR017871">
    <property type="entry name" value="ABC_transporter-like_CS"/>
</dbReference>
<evidence type="ECO:0000256" key="6">
    <source>
        <dbReference type="ARBA" id="ARBA00023136"/>
    </source>
</evidence>
<dbReference type="InterPro" id="IPR003439">
    <property type="entry name" value="ABC_transporter-like_ATP-bd"/>
</dbReference>
<dbReference type="PANTHER" id="PTHR43394:SF1">
    <property type="entry name" value="ATP-BINDING CASSETTE SUB-FAMILY B MEMBER 10, MITOCHONDRIAL"/>
    <property type="match status" value="1"/>
</dbReference>
<dbReference type="SMR" id="A2DKG0"/>
<dbReference type="InterPro" id="IPR027417">
    <property type="entry name" value="P-loop_NTPase"/>
</dbReference>
<reference evidence="10" key="2">
    <citation type="journal article" date="2007" name="Science">
        <title>Draft genome sequence of the sexually transmitted pathogen Trichomonas vaginalis.</title>
        <authorList>
            <person name="Carlton J.M."/>
            <person name="Hirt R.P."/>
            <person name="Silva J.C."/>
            <person name="Delcher A.L."/>
            <person name="Schatz M."/>
            <person name="Zhao Q."/>
            <person name="Wortman J.R."/>
            <person name="Bidwell S.L."/>
            <person name="Alsmark U.C.M."/>
            <person name="Besteiro S."/>
            <person name="Sicheritz-Ponten T."/>
            <person name="Noel C.J."/>
            <person name="Dacks J.B."/>
            <person name="Foster P.G."/>
            <person name="Simillion C."/>
            <person name="Van de Peer Y."/>
            <person name="Miranda-Saavedra D."/>
            <person name="Barton G.J."/>
            <person name="Westrop G.D."/>
            <person name="Mueller S."/>
            <person name="Dessi D."/>
            <person name="Fiori P.L."/>
            <person name="Ren Q."/>
            <person name="Paulsen I."/>
            <person name="Zhang H."/>
            <person name="Bastida-Corcuera F.D."/>
            <person name="Simoes-Barbosa A."/>
            <person name="Brown M.T."/>
            <person name="Hayes R.D."/>
            <person name="Mukherjee M."/>
            <person name="Okumura C.Y."/>
            <person name="Schneider R."/>
            <person name="Smith A.J."/>
            <person name="Vanacova S."/>
            <person name="Villalvazo M."/>
            <person name="Haas B.J."/>
            <person name="Pertea M."/>
            <person name="Feldblyum T.V."/>
            <person name="Utterback T.R."/>
            <person name="Shu C.L."/>
            <person name="Osoegawa K."/>
            <person name="de Jong P.J."/>
            <person name="Hrdy I."/>
            <person name="Horvathova L."/>
            <person name="Zubacova Z."/>
            <person name="Dolezal P."/>
            <person name="Malik S.B."/>
            <person name="Logsdon J.M. Jr."/>
            <person name="Henze K."/>
            <person name="Gupta A."/>
            <person name="Wang C.C."/>
            <person name="Dunne R.L."/>
            <person name="Upcroft J.A."/>
            <person name="Upcroft P."/>
            <person name="White O."/>
            <person name="Salzberg S.L."/>
            <person name="Tang P."/>
            <person name="Chiu C.-H."/>
            <person name="Lee Y.-S."/>
            <person name="Embley T.M."/>
            <person name="Coombs G.H."/>
            <person name="Mottram J.C."/>
            <person name="Tachezy J."/>
            <person name="Fraser-Liggett C.M."/>
            <person name="Johnson P.J."/>
        </authorList>
    </citation>
    <scope>NUCLEOTIDE SEQUENCE [LARGE SCALE GENOMIC DNA]</scope>
    <source>
        <strain evidence="10">G3</strain>
    </source>
</reference>
<evidence type="ECO:0000256" key="7">
    <source>
        <dbReference type="SAM" id="Phobius"/>
    </source>
</evidence>
<name>A2DKG0_TRIV3</name>
<dbReference type="PROSITE" id="PS50893">
    <property type="entry name" value="ABC_TRANSPORTER_2"/>
    <property type="match status" value="1"/>
</dbReference>
<dbReference type="EMBL" id="DS113211">
    <property type="protein sequence ID" value="EAY19137.1"/>
    <property type="molecule type" value="Genomic_DNA"/>
</dbReference>